<protein>
    <submittedName>
        <fullName evidence="1">Uncharacterized protein</fullName>
    </submittedName>
</protein>
<proteinExistence type="predicted"/>
<dbReference type="RefSeq" id="WP_165139370.1">
    <property type="nucleotide sequence ID" value="NZ_JAALLT010000001.1"/>
</dbReference>
<accession>A0A6M1SSE4</accession>
<keyword evidence="2" id="KW-1185">Reference proteome</keyword>
<sequence length="191" mass="21763">MNKNKQNYIYVYDENHHQIIVIDGETGEKIDQKDDRVTSILKHFQEEGLTAKLRKFAVWCARQANEEIKPIQKKLIDLAESAIKGEATTKQLRELYDETEGAAIATDTVGLRQGSDKAPAFLTTRECINPNPYDAALQAARFHRLWAELKHKGSGDEKFLKEIKVNTAGDVVRDTEQKQVDYLLDLMNTDD</sequence>
<dbReference type="AlphaFoldDB" id="A0A6M1SSE4"/>
<evidence type="ECO:0000313" key="1">
    <source>
        <dbReference type="EMBL" id="NGP75770.1"/>
    </source>
</evidence>
<name>A0A6M1SSE4_9BACT</name>
<gene>
    <name evidence="1" type="ORF">G3570_03945</name>
</gene>
<reference evidence="1 2" key="1">
    <citation type="submission" date="2020-02" db="EMBL/GenBank/DDBJ databases">
        <title>Balneolaceae bacterium YR4-1, complete genome.</title>
        <authorList>
            <person name="Li Y."/>
            <person name="Wu S."/>
        </authorList>
    </citation>
    <scope>NUCLEOTIDE SEQUENCE [LARGE SCALE GENOMIC DNA]</scope>
    <source>
        <strain evidence="1 2">YR4-1</strain>
    </source>
</reference>
<dbReference type="EMBL" id="JAALLT010000001">
    <property type="protein sequence ID" value="NGP75770.1"/>
    <property type="molecule type" value="Genomic_DNA"/>
</dbReference>
<organism evidence="1 2">
    <name type="scientific">Halalkalibaculum roseum</name>
    <dbReference type="NCBI Taxonomy" id="2709311"/>
    <lineage>
        <taxon>Bacteria</taxon>
        <taxon>Pseudomonadati</taxon>
        <taxon>Balneolota</taxon>
        <taxon>Balneolia</taxon>
        <taxon>Balneolales</taxon>
        <taxon>Balneolaceae</taxon>
        <taxon>Halalkalibaculum</taxon>
    </lineage>
</organism>
<comment type="caution">
    <text evidence="1">The sequence shown here is derived from an EMBL/GenBank/DDBJ whole genome shotgun (WGS) entry which is preliminary data.</text>
</comment>
<dbReference type="Proteomes" id="UP000473278">
    <property type="component" value="Unassembled WGS sequence"/>
</dbReference>
<evidence type="ECO:0000313" key="2">
    <source>
        <dbReference type="Proteomes" id="UP000473278"/>
    </source>
</evidence>